<accession>A0A7W6CJB2</accession>
<dbReference type="EMBL" id="JACIDX010000026">
    <property type="protein sequence ID" value="MBB3957539.1"/>
    <property type="molecule type" value="Genomic_DNA"/>
</dbReference>
<evidence type="ECO:0000256" key="6">
    <source>
        <dbReference type="ARBA" id="ARBA00023136"/>
    </source>
</evidence>
<keyword evidence="13" id="KW-1185">Reference proteome</keyword>
<dbReference type="AlphaFoldDB" id="A0A7W6CJB2"/>
<gene>
    <name evidence="12" type="ORF">GGR38_004513</name>
</gene>
<comment type="subcellular location">
    <subcellularLocation>
        <location evidence="1 8">Cell outer membrane</location>
        <topology evidence="1 8">Multi-pass membrane protein</topology>
    </subcellularLocation>
</comment>
<dbReference type="GO" id="GO:0015344">
    <property type="term" value="F:siderophore uptake transmembrane transporter activity"/>
    <property type="evidence" value="ECO:0007669"/>
    <property type="project" value="TreeGrafter"/>
</dbReference>
<feature type="domain" description="TonB-dependent receptor-like beta-barrel" evidence="10">
    <location>
        <begin position="244"/>
        <end position="688"/>
    </location>
</feature>
<protein>
    <submittedName>
        <fullName evidence="12">Iron complex outermembrane receptor protein</fullName>
    </submittedName>
</protein>
<dbReference type="InterPro" id="IPR000531">
    <property type="entry name" value="Beta-barrel_TonB"/>
</dbReference>
<evidence type="ECO:0000259" key="11">
    <source>
        <dbReference type="Pfam" id="PF07715"/>
    </source>
</evidence>
<dbReference type="InterPro" id="IPR037066">
    <property type="entry name" value="Plug_dom_sf"/>
</dbReference>
<keyword evidence="2 8" id="KW-0813">Transport</keyword>
<keyword evidence="3 8" id="KW-1134">Transmembrane beta strand</keyword>
<evidence type="ECO:0000256" key="5">
    <source>
        <dbReference type="ARBA" id="ARBA00023077"/>
    </source>
</evidence>
<evidence type="ECO:0000256" key="2">
    <source>
        <dbReference type="ARBA" id="ARBA00022448"/>
    </source>
</evidence>
<dbReference type="SUPFAM" id="SSF56935">
    <property type="entry name" value="Porins"/>
    <property type="match status" value="1"/>
</dbReference>
<keyword evidence="12" id="KW-0675">Receptor</keyword>
<dbReference type="InterPro" id="IPR036942">
    <property type="entry name" value="Beta-barrel_TonB_sf"/>
</dbReference>
<dbReference type="Proteomes" id="UP000548867">
    <property type="component" value="Unassembled WGS sequence"/>
</dbReference>
<reference evidence="12 13" key="1">
    <citation type="submission" date="2020-08" db="EMBL/GenBank/DDBJ databases">
        <title>Genomic Encyclopedia of Type Strains, Phase IV (KMG-IV): sequencing the most valuable type-strain genomes for metagenomic binning, comparative biology and taxonomic classification.</title>
        <authorList>
            <person name="Goeker M."/>
        </authorList>
    </citation>
    <scope>NUCLEOTIDE SEQUENCE [LARGE SCALE GENOMIC DNA]</scope>
    <source>
        <strain evidence="12 13">DSM 27057</strain>
    </source>
</reference>
<keyword evidence="4 8" id="KW-0812">Transmembrane</keyword>
<dbReference type="GO" id="GO:0009279">
    <property type="term" value="C:cell outer membrane"/>
    <property type="evidence" value="ECO:0007669"/>
    <property type="project" value="UniProtKB-SubCell"/>
</dbReference>
<dbReference type="InterPro" id="IPR039426">
    <property type="entry name" value="TonB-dep_rcpt-like"/>
</dbReference>
<dbReference type="PANTHER" id="PTHR30069:SF49">
    <property type="entry name" value="OUTER MEMBRANE PROTEIN C"/>
    <property type="match status" value="1"/>
</dbReference>
<dbReference type="Gene3D" id="2.170.130.10">
    <property type="entry name" value="TonB-dependent receptor, plug domain"/>
    <property type="match status" value="1"/>
</dbReference>
<dbReference type="Pfam" id="PF07715">
    <property type="entry name" value="Plug"/>
    <property type="match status" value="1"/>
</dbReference>
<sequence>MELLHGDAIERAAALIVRSRQVNRLSMKISTLALALIAGVSTPVMAQQAVTVLPSVDVDTDAASTGAAATTIIRDNLRRMAPSTSDTATILTSVPGVAGNTGGGFSTMPAIRGLTEQRLTVLVDGHPIDIACPNDMNTPLSYTDPQTVGSINVITGVSPVSAGGDAIGGVISVKSVPPRFSKDGTLLITGEAQGHYRSNDGGFGTGLSLTVAVSRLSATYTGSYTKAGNYSAGGDLGTVHSTQYAKTDHKLALAWQGDIGLVELAGGYHHSAHEGFPNQFMDMTGNNSWFLNGHYLGTFNWGTVDLKADYRATDHEMNFLADKGGVADGGMPMNTRVRSGGYTLALDLPLAAGTNLRLGSEYRNQRLDDWWPPVAGSMMMGPDTYLNVNNGQRERVAAYAEAEKRWGERFVLTAGGRYDRVNMDTGNVTPYSTGMMSMADAAAARAFNAADHKRHFNNWSASLIGRYMPVSGVAIDLGYAHKTRAPNLYELYTWGQGAMSSQMIGWYGDGNGYFGNLNLRPERADTISASLTVSGGGKPGWFVKMAPYYTHVNDYIDARYVGPLGNFNQLQFTNEEAKFYGLDVSGAATVWNGGRWGQTRLSGALSWVHGQNLTDHAPLYRQMPLNIKASLQHQMGALSSAVEVNWVDSKTRVDPARKESTTAAFVLVNLRTAYQWKFWSVSLDVENLLDKGYFLPLGGMALGDYSVSGGTVLRPVAGRGRSVNVGLSRRF</sequence>
<proteinExistence type="inferred from homology"/>
<comment type="similarity">
    <text evidence="8 9">Belongs to the TonB-dependent receptor family.</text>
</comment>
<dbReference type="Gene3D" id="2.40.170.20">
    <property type="entry name" value="TonB-dependent receptor, beta-barrel domain"/>
    <property type="match status" value="1"/>
</dbReference>
<evidence type="ECO:0000256" key="1">
    <source>
        <dbReference type="ARBA" id="ARBA00004571"/>
    </source>
</evidence>
<evidence type="ECO:0000256" key="8">
    <source>
        <dbReference type="PROSITE-ProRule" id="PRU01360"/>
    </source>
</evidence>
<keyword evidence="7 8" id="KW-0998">Cell outer membrane</keyword>
<keyword evidence="6 8" id="KW-0472">Membrane</keyword>
<organism evidence="12 13">
    <name type="scientific">Novosphingobium sediminicola</name>
    <dbReference type="NCBI Taxonomy" id="563162"/>
    <lineage>
        <taxon>Bacteria</taxon>
        <taxon>Pseudomonadati</taxon>
        <taxon>Pseudomonadota</taxon>
        <taxon>Alphaproteobacteria</taxon>
        <taxon>Sphingomonadales</taxon>
        <taxon>Sphingomonadaceae</taxon>
        <taxon>Novosphingobium</taxon>
    </lineage>
</organism>
<dbReference type="InterPro" id="IPR012910">
    <property type="entry name" value="Plug_dom"/>
</dbReference>
<evidence type="ECO:0000256" key="7">
    <source>
        <dbReference type="ARBA" id="ARBA00023237"/>
    </source>
</evidence>
<dbReference type="PROSITE" id="PS52016">
    <property type="entry name" value="TONB_DEPENDENT_REC_3"/>
    <property type="match status" value="1"/>
</dbReference>
<comment type="caution">
    <text evidence="12">The sequence shown here is derived from an EMBL/GenBank/DDBJ whole genome shotgun (WGS) entry which is preliminary data.</text>
</comment>
<evidence type="ECO:0000259" key="10">
    <source>
        <dbReference type="Pfam" id="PF00593"/>
    </source>
</evidence>
<feature type="domain" description="TonB-dependent receptor plug" evidence="11">
    <location>
        <begin position="63"/>
        <end position="170"/>
    </location>
</feature>
<dbReference type="Pfam" id="PF00593">
    <property type="entry name" value="TonB_dep_Rec_b-barrel"/>
    <property type="match status" value="1"/>
</dbReference>
<keyword evidence="5 9" id="KW-0798">TonB box</keyword>
<evidence type="ECO:0000256" key="3">
    <source>
        <dbReference type="ARBA" id="ARBA00022452"/>
    </source>
</evidence>
<dbReference type="GO" id="GO:0044718">
    <property type="term" value="P:siderophore transmembrane transport"/>
    <property type="evidence" value="ECO:0007669"/>
    <property type="project" value="TreeGrafter"/>
</dbReference>
<evidence type="ECO:0000313" key="13">
    <source>
        <dbReference type="Proteomes" id="UP000548867"/>
    </source>
</evidence>
<evidence type="ECO:0000313" key="12">
    <source>
        <dbReference type="EMBL" id="MBB3957539.1"/>
    </source>
</evidence>
<evidence type="ECO:0000256" key="4">
    <source>
        <dbReference type="ARBA" id="ARBA00022692"/>
    </source>
</evidence>
<dbReference type="PANTHER" id="PTHR30069">
    <property type="entry name" value="TONB-DEPENDENT OUTER MEMBRANE RECEPTOR"/>
    <property type="match status" value="1"/>
</dbReference>
<evidence type="ECO:0000256" key="9">
    <source>
        <dbReference type="RuleBase" id="RU003357"/>
    </source>
</evidence>
<name>A0A7W6CJB2_9SPHN</name>